<dbReference type="SUPFAM" id="SSF52540">
    <property type="entry name" value="P-loop containing nucleoside triphosphate hydrolases"/>
    <property type="match status" value="1"/>
</dbReference>
<protein>
    <recommendedName>
        <fullName evidence="3">ATP-binding protein</fullName>
    </recommendedName>
</protein>
<dbReference type="Gene3D" id="3.40.50.300">
    <property type="entry name" value="P-loop containing nucleotide triphosphate hydrolases"/>
    <property type="match status" value="1"/>
</dbReference>
<comment type="caution">
    <text evidence="1">The sequence shown here is derived from an EMBL/GenBank/DDBJ whole genome shotgun (WGS) entry which is preliminary data.</text>
</comment>
<dbReference type="PANTHER" id="PTHR37807:SF3">
    <property type="entry name" value="OS07G0160300 PROTEIN"/>
    <property type="match status" value="1"/>
</dbReference>
<dbReference type="PANTHER" id="PTHR37807">
    <property type="entry name" value="OS07G0160300 PROTEIN"/>
    <property type="match status" value="1"/>
</dbReference>
<organism evidence="1 2">
    <name type="scientific">Brachybacterium paraconglomeratum</name>
    <dbReference type="NCBI Taxonomy" id="173362"/>
    <lineage>
        <taxon>Bacteria</taxon>
        <taxon>Bacillati</taxon>
        <taxon>Actinomycetota</taxon>
        <taxon>Actinomycetes</taxon>
        <taxon>Micrococcales</taxon>
        <taxon>Dermabacteraceae</taxon>
        <taxon>Brachybacterium</taxon>
    </lineage>
</organism>
<evidence type="ECO:0000313" key="2">
    <source>
        <dbReference type="Proteomes" id="UP000274327"/>
    </source>
</evidence>
<keyword evidence="2" id="KW-1185">Reference proteome</keyword>
<dbReference type="Proteomes" id="UP000274327">
    <property type="component" value="Unassembled WGS sequence"/>
</dbReference>
<gene>
    <name evidence="1" type="ORF">DS079_08405</name>
</gene>
<evidence type="ECO:0000313" key="1">
    <source>
        <dbReference type="EMBL" id="RRR18805.1"/>
    </source>
</evidence>
<dbReference type="InterPro" id="IPR027417">
    <property type="entry name" value="P-loop_NTPase"/>
</dbReference>
<evidence type="ECO:0008006" key="3">
    <source>
        <dbReference type="Google" id="ProtNLM"/>
    </source>
</evidence>
<dbReference type="Pfam" id="PF13671">
    <property type="entry name" value="AAA_33"/>
    <property type="match status" value="1"/>
</dbReference>
<sequence length="176" mass="18727">MVPPCARLVVLSGLPGVGKTSIAKIVAARTGSVHLSVDAVEDSMLACGLPRGWVVGVAAYEATRAMAELNLGLGHDVVVDAVDDSDEARQTWRAAAARTGADIEFVHLLISDAQEHRRRLHGRDRGLAQVGEPTWADVQRRRSDCAAWSDAVPEIDTGERTADEVADLLVTGLGVR</sequence>
<name>A0A3R8X6D1_9MICO</name>
<accession>A0A3R8X6D1</accession>
<proteinExistence type="predicted"/>
<dbReference type="EMBL" id="QOCI01000006">
    <property type="protein sequence ID" value="RRR18805.1"/>
    <property type="molecule type" value="Genomic_DNA"/>
</dbReference>
<dbReference type="AlphaFoldDB" id="A0A3R8X6D1"/>
<reference evidence="1 2" key="1">
    <citation type="submission" date="2018-07" db="EMBL/GenBank/DDBJ databases">
        <title>Brachybacteriurn paraconglorneratum KCTC 9916.</title>
        <authorList>
            <person name="Li Y."/>
        </authorList>
    </citation>
    <scope>NUCLEOTIDE SEQUENCE [LARGE SCALE GENOMIC DNA]</scope>
    <source>
        <strain evidence="1 2">KCTC 9916</strain>
    </source>
</reference>